<evidence type="ECO:0000256" key="2">
    <source>
        <dbReference type="ARBA" id="ARBA00022448"/>
    </source>
</evidence>
<sequence length="274" mass="29986">MKNLIFKMFLAVFAVGIFTGCGNSESSSVDGLTAIQQKGVITVGVFSDKPPFGFVNDKGENDGFDVYIARQIAKDLLGDASKVKFELVEAASRVEFLKSGKVDLIMANFTKTPERAEVVDFATPYMKVALGVVSKGGVIKDIADLKGKKLIVNKGTTADFYFTKNHPEIDLIKFDQNTEAFLALKDGRGDALAHDNLLLFAWAKENLDFVVAIGKLGNEDVIAPAVKKGDKTLLEWVNQEIAKLNENGFMQEAYTKTLAPIYGEDQLKSVLFVK</sequence>
<dbReference type="PANTHER" id="PTHR30085:SF6">
    <property type="entry name" value="ABC TRANSPORTER GLUTAMINE-BINDING PROTEIN GLNH"/>
    <property type="match status" value="1"/>
</dbReference>
<keyword evidence="3" id="KW-0732">Signal</keyword>
<name>A0ABS7JL86_9HELI</name>
<feature type="domain" description="Solute-binding protein family 3/N-terminal" evidence="4">
    <location>
        <begin position="40"/>
        <end position="261"/>
    </location>
</feature>
<proteinExistence type="inferred from homology"/>
<dbReference type="PANTHER" id="PTHR30085">
    <property type="entry name" value="AMINO ACID ABC TRANSPORTER PERMEASE"/>
    <property type="match status" value="1"/>
</dbReference>
<protein>
    <submittedName>
        <fullName evidence="5">Cysteine ABC transporter substrate-binding protein</fullName>
    </submittedName>
</protein>
<organism evidence="5 6">
    <name type="scientific">Helicobacter turcicus</name>
    <dbReference type="NCBI Taxonomy" id="2867412"/>
    <lineage>
        <taxon>Bacteria</taxon>
        <taxon>Pseudomonadati</taxon>
        <taxon>Campylobacterota</taxon>
        <taxon>Epsilonproteobacteria</taxon>
        <taxon>Campylobacterales</taxon>
        <taxon>Helicobacteraceae</taxon>
        <taxon>Helicobacter</taxon>
    </lineage>
</organism>
<gene>
    <name evidence="5" type="ORF">K4G57_01490</name>
</gene>
<dbReference type="InterPro" id="IPR001638">
    <property type="entry name" value="Solute-binding_3/MltF_N"/>
</dbReference>
<dbReference type="CDD" id="cd13694">
    <property type="entry name" value="PBP2_Cysteine"/>
    <property type="match status" value="1"/>
</dbReference>
<comment type="caution">
    <text evidence="5">The sequence shown here is derived from an EMBL/GenBank/DDBJ whole genome shotgun (WGS) entry which is preliminary data.</text>
</comment>
<dbReference type="PROSITE" id="PS51257">
    <property type="entry name" value="PROKAR_LIPOPROTEIN"/>
    <property type="match status" value="1"/>
</dbReference>
<dbReference type="Pfam" id="PF00497">
    <property type="entry name" value="SBP_bac_3"/>
    <property type="match status" value="1"/>
</dbReference>
<keyword evidence="6" id="KW-1185">Reference proteome</keyword>
<dbReference type="RefSeq" id="WP_221531403.1">
    <property type="nucleotide sequence ID" value="NZ_JAIGYP010000001.1"/>
</dbReference>
<reference evidence="5 6" key="1">
    <citation type="submission" date="2021-08" db="EMBL/GenBank/DDBJ databases">
        <title>Helicobacter spp. isolated from feces of Anatolian Ground Squirrel (Spermophilus xanthoprymnus) in Turkey.</title>
        <authorList>
            <person name="Aydin F."/>
            <person name="Abay S."/>
            <person name="Kayman T."/>
            <person name="Karakaya E."/>
            <person name="Saticioglu I.B."/>
        </authorList>
    </citation>
    <scope>NUCLEOTIDE SEQUENCE [LARGE SCALE GENOMIC DNA]</scope>
    <source>
        <strain evidence="5 6">Faydin-H70</strain>
    </source>
</reference>
<comment type="similarity">
    <text evidence="1">Belongs to the bacterial solute-binding protein 3 family.</text>
</comment>
<dbReference type="InterPro" id="IPR051455">
    <property type="entry name" value="Bact_solute-bind_prot3"/>
</dbReference>
<evidence type="ECO:0000256" key="3">
    <source>
        <dbReference type="ARBA" id="ARBA00022729"/>
    </source>
</evidence>
<evidence type="ECO:0000256" key="1">
    <source>
        <dbReference type="ARBA" id="ARBA00010333"/>
    </source>
</evidence>
<accession>A0ABS7JL86</accession>
<evidence type="ECO:0000259" key="4">
    <source>
        <dbReference type="SMART" id="SM00062"/>
    </source>
</evidence>
<dbReference type="SMART" id="SM00062">
    <property type="entry name" value="PBPb"/>
    <property type="match status" value="1"/>
</dbReference>
<evidence type="ECO:0000313" key="6">
    <source>
        <dbReference type="Proteomes" id="UP000700059"/>
    </source>
</evidence>
<dbReference type="Gene3D" id="3.40.190.10">
    <property type="entry name" value="Periplasmic binding protein-like II"/>
    <property type="match status" value="2"/>
</dbReference>
<dbReference type="Proteomes" id="UP000700059">
    <property type="component" value="Unassembled WGS sequence"/>
</dbReference>
<evidence type="ECO:0000313" key="5">
    <source>
        <dbReference type="EMBL" id="MBX7490153.1"/>
    </source>
</evidence>
<dbReference type="SUPFAM" id="SSF53850">
    <property type="entry name" value="Periplasmic binding protein-like II"/>
    <property type="match status" value="1"/>
</dbReference>
<keyword evidence="2" id="KW-0813">Transport</keyword>
<dbReference type="EMBL" id="JAIGYQ010000001">
    <property type="protein sequence ID" value="MBX7490153.1"/>
    <property type="molecule type" value="Genomic_DNA"/>
</dbReference>